<dbReference type="Pfam" id="PF08279">
    <property type="entry name" value="HTH_11"/>
    <property type="match status" value="1"/>
</dbReference>
<reference evidence="4 5" key="1">
    <citation type="submission" date="2018-05" db="EMBL/GenBank/DDBJ databases">
        <title>Genome comparison of Eubacterium sp.</title>
        <authorList>
            <person name="Feng Y."/>
            <person name="Sanchez-Andrea I."/>
            <person name="Stams A.J.M."/>
            <person name="De Vos W.M."/>
        </authorList>
    </citation>
    <scope>NUCLEOTIDE SEQUENCE [LARGE SCALE GENOMIC DNA]</scope>
    <source>
        <strain evidence="4 5">YI</strain>
    </source>
</reference>
<organism evidence="4 5">
    <name type="scientific">Eubacterium maltosivorans</name>
    <dbReference type="NCBI Taxonomy" id="2041044"/>
    <lineage>
        <taxon>Bacteria</taxon>
        <taxon>Bacillati</taxon>
        <taxon>Bacillota</taxon>
        <taxon>Clostridia</taxon>
        <taxon>Eubacteriales</taxon>
        <taxon>Eubacteriaceae</taxon>
        <taxon>Eubacterium</taxon>
    </lineage>
</organism>
<protein>
    <submittedName>
        <fullName evidence="4">Transcription repressor NadR</fullName>
    </submittedName>
</protein>
<feature type="binding site" evidence="1">
    <location>
        <position position="74"/>
    </location>
    <ligand>
        <name>Ni(2+)</name>
        <dbReference type="ChEBI" id="CHEBI:49786"/>
    </ligand>
</feature>
<proteinExistence type="predicted"/>
<dbReference type="SUPFAM" id="SSF46785">
    <property type="entry name" value="Winged helix' DNA-binding domain"/>
    <property type="match status" value="1"/>
</dbReference>
<dbReference type="InterPro" id="IPR013196">
    <property type="entry name" value="HTH_11"/>
</dbReference>
<dbReference type="EMBL" id="CP029487">
    <property type="protein sequence ID" value="QCT71248.1"/>
    <property type="molecule type" value="Genomic_DNA"/>
</dbReference>
<dbReference type="GO" id="GO:0046872">
    <property type="term" value="F:metal ion binding"/>
    <property type="evidence" value="ECO:0007669"/>
    <property type="project" value="UniProtKB-KW"/>
</dbReference>
<dbReference type="AlphaFoldDB" id="A0A4P9C6W3"/>
<dbReference type="PIRSF" id="PIRSF037847">
    <property type="entry name" value="NiaR"/>
    <property type="match status" value="1"/>
</dbReference>
<dbReference type="InterPro" id="IPR004173">
    <property type="entry name" value="3H_domain"/>
</dbReference>
<feature type="binding site" evidence="1">
    <location>
        <position position="143"/>
    </location>
    <ligand>
        <name>Ni(2+)</name>
        <dbReference type="ChEBI" id="CHEBI:49786"/>
    </ligand>
</feature>
<keyword evidence="1" id="KW-0533">Nickel</keyword>
<gene>
    <name evidence="4" type="ORF">CPZ25_007875</name>
</gene>
<dbReference type="InterPro" id="IPR036388">
    <property type="entry name" value="WH-like_DNA-bd_sf"/>
</dbReference>
<dbReference type="Proteomes" id="UP000218387">
    <property type="component" value="Chromosome"/>
</dbReference>
<feature type="binding site" evidence="1">
    <location>
        <position position="141"/>
    </location>
    <ligand>
        <name>Ni(2+)</name>
        <dbReference type="ChEBI" id="CHEBI:49786"/>
    </ligand>
</feature>
<dbReference type="Pfam" id="PF02829">
    <property type="entry name" value="3H"/>
    <property type="match status" value="1"/>
</dbReference>
<feature type="binding site" evidence="1">
    <location>
        <position position="82"/>
    </location>
    <ligand>
        <name>Ni(2+)</name>
        <dbReference type="ChEBI" id="CHEBI:49786"/>
    </ligand>
</feature>
<dbReference type="PANTHER" id="PTHR40068">
    <property type="entry name" value="TRANSCRIPTION REPRESSOR NIAR-RELATED"/>
    <property type="match status" value="1"/>
</dbReference>
<sequence>MDGEQRRKEIIDVLKATKIPVSGTFLGKKFHVSRQVIVQDIALIRASCPGIISTHRGYIMTQPAYVSRVFKVSHGPEQIEDELNRIVDAGARAVDVFVRHAIYGKIEAELNVFSRRDVRLFVDKVKNHGVKPLTDITGGEHYHTVEADSENILDEVEEALWSAGILIGVE</sequence>
<dbReference type="InterPro" id="IPR026043">
    <property type="entry name" value="NadR"/>
</dbReference>
<dbReference type="RefSeq" id="WP_096920430.1">
    <property type="nucleotide sequence ID" value="NZ_CABJDW020000003.1"/>
</dbReference>
<feature type="domain" description="Helix-turn-helix type 11" evidence="3">
    <location>
        <begin position="6"/>
        <end position="59"/>
    </location>
</feature>
<keyword evidence="1" id="KW-0479">Metal-binding</keyword>
<dbReference type="SUPFAM" id="SSF75500">
    <property type="entry name" value="Putative transcriptional regulator TM1602, C-terminal domain"/>
    <property type="match status" value="1"/>
</dbReference>
<evidence type="ECO:0000259" key="3">
    <source>
        <dbReference type="Pfam" id="PF08279"/>
    </source>
</evidence>
<dbReference type="KEGG" id="emt:CPZ25_007875"/>
<feature type="domain" description="3H" evidence="2">
    <location>
        <begin position="71"/>
        <end position="166"/>
    </location>
</feature>
<keyword evidence="5" id="KW-1185">Reference proteome</keyword>
<name>A0A4P9C6W3_EUBML</name>
<evidence type="ECO:0000313" key="5">
    <source>
        <dbReference type="Proteomes" id="UP000218387"/>
    </source>
</evidence>
<dbReference type="Gene3D" id="1.10.10.10">
    <property type="entry name" value="Winged helix-like DNA-binding domain superfamily/Winged helix DNA-binding domain"/>
    <property type="match status" value="1"/>
</dbReference>
<evidence type="ECO:0000313" key="4">
    <source>
        <dbReference type="EMBL" id="QCT71248.1"/>
    </source>
</evidence>
<dbReference type="PANTHER" id="PTHR40068:SF1">
    <property type="entry name" value="TRANSCRIPTION REPRESSOR NIAR-RELATED"/>
    <property type="match status" value="1"/>
</dbReference>
<dbReference type="InterPro" id="IPR036390">
    <property type="entry name" value="WH_DNA-bd_sf"/>
</dbReference>
<dbReference type="Gene3D" id="3.30.1340.20">
    <property type="entry name" value="3H domain"/>
    <property type="match status" value="1"/>
</dbReference>
<evidence type="ECO:0000256" key="1">
    <source>
        <dbReference type="PIRSR" id="PIRSR037847-1"/>
    </source>
</evidence>
<accession>A0A4P9C6W3</accession>
<evidence type="ECO:0000259" key="2">
    <source>
        <dbReference type="Pfam" id="PF02829"/>
    </source>
</evidence>
<dbReference type="InterPro" id="IPR035922">
    <property type="entry name" value="3H_dom_sf"/>
</dbReference>